<feature type="transmembrane region" description="Helical" evidence="3">
    <location>
        <begin position="113"/>
        <end position="133"/>
    </location>
</feature>
<dbReference type="Pfam" id="PF14997">
    <property type="entry name" value="CECR6_TMEM121"/>
    <property type="match status" value="1"/>
</dbReference>
<evidence type="ECO:0000256" key="1">
    <source>
        <dbReference type="ARBA" id="ARBA00007711"/>
    </source>
</evidence>
<keyword evidence="4" id="KW-1185">Reference proteome</keyword>
<dbReference type="OMA" id="IFACINF"/>
<keyword evidence="3" id="KW-0472">Membrane</keyword>
<dbReference type="AlphaFoldDB" id="A0A915JZ18"/>
<dbReference type="Proteomes" id="UP000887565">
    <property type="component" value="Unplaced"/>
</dbReference>
<feature type="compositionally biased region" description="Low complexity" evidence="2">
    <location>
        <begin position="181"/>
        <end position="193"/>
    </location>
</feature>
<evidence type="ECO:0000256" key="3">
    <source>
        <dbReference type="SAM" id="Phobius"/>
    </source>
</evidence>
<feature type="region of interest" description="Disordered" evidence="2">
    <location>
        <begin position="175"/>
        <end position="212"/>
    </location>
</feature>
<feature type="transmembrane region" description="Helical" evidence="3">
    <location>
        <begin position="35"/>
        <end position="58"/>
    </location>
</feature>
<keyword evidence="3" id="KW-1133">Transmembrane helix</keyword>
<proteinExistence type="inferred from homology"/>
<dbReference type="PANTHER" id="PTHR47399:SF1">
    <property type="entry name" value="TRANSMEMBRANE PROTEIN 121B"/>
    <property type="match status" value="1"/>
</dbReference>
<dbReference type="InterPro" id="IPR032776">
    <property type="entry name" value="CECR6/TMEM121"/>
</dbReference>
<organism evidence="4 5">
    <name type="scientific">Romanomermis culicivorax</name>
    <name type="common">Nematode worm</name>
    <dbReference type="NCBI Taxonomy" id="13658"/>
    <lineage>
        <taxon>Eukaryota</taxon>
        <taxon>Metazoa</taxon>
        <taxon>Ecdysozoa</taxon>
        <taxon>Nematoda</taxon>
        <taxon>Enoplea</taxon>
        <taxon>Dorylaimia</taxon>
        <taxon>Mermithida</taxon>
        <taxon>Mermithoidea</taxon>
        <taxon>Mermithidae</taxon>
        <taxon>Romanomermis</taxon>
    </lineage>
</organism>
<comment type="similarity">
    <text evidence="1">Belongs to the TMEM121 family.</text>
</comment>
<evidence type="ECO:0000256" key="2">
    <source>
        <dbReference type="SAM" id="MobiDB-lite"/>
    </source>
</evidence>
<evidence type="ECO:0000313" key="4">
    <source>
        <dbReference type="Proteomes" id="UP000887565"/>
    </source>
</evidence>
<dbReference type="PANTHER" id="PTHR47399">
    <property type="entry name" value="TRANSMEMBRANE PROTEIN 121B"/>
    <property type="match status" value="1"/>
</dbReference>
<dbReference type="InterPro" id="IPR026624">
    <property type="entry name" value="CECR6"/>
</dbReference>
<dbReference type="WBParaSite" id="nRc.2.0.1.t31637-RA">
    <property type="protein sequence ID" value="nRc.2.0.1.t31637-RA"/>
    <property type="gene ID" value="nRc.2.0.1.g31637"/>
</dbReference>
<protein>
    <submittedName>
        <fullName evidence="5">Uncharacterized protein</fullName>
    </submittedName>
</protein>
<reference evidence="5" key="1">
    <citation type="submission" date="2022-11" db="UniProtKB">
        <authorList>
            <consortium name="WormBaseParasite"/>
        </authorList>
    </citation>
    <scope>IDENTIFICATION</scope>
</reference>
<feature type="transmembrane region" description="Helical" evidence="3">
    <location>
        <begin position="70"/>
        <end position="92"/>
    </location>
</feature>
<keyword evidence="3" id="KW-0812">Transmembrane</keyword>
<name>A0A915JZ18_ROMCU</name>
<feature type="transmembrane region" description="Helical" evidence="3">
    <location>
        <begin position="139"/>
        <end position="158"/>
    </location>
</feature>
<evidence type="ECO:0000313" key="5">
    <source>
        <dbReference type="WBParaSite" id="nRc.2.0.1.t31637-RA"/>
    </source>
</evidence>
<accession>A0A915JZ18</accession>
<sequence>MDKNIDYNENYNTKKNKRLSNVNQKKILNSPRQTYLSYLASGITLDVIDSVLFLQLLIDPELKDSSKKHTFLPGAIIFFACFNFVLPTFALFKLRYTRRLPHWMPLPYEKLYTLFYFLTVNLPFLIIRAYVWQKDKNDVSIFIVKNFVMVILAFREVWVSYLQWKENGGYFTKKHNKNDDSSASSNSNQVNQAYYGGDNPRNNKVGDNVCSL</sequence>